<dbReference type="GO" id="GO:0004672">
    <property type="term" value="F:protein kinase activity"/>
    <property type="evidence" value="ECO:0007669"/>
    <property type="project" value="InterPro"/>
</dbReference>
<dbReference type="OMA" id="ELWIENG"/>
<name>T1JL00_STRMM</name>
<reference evidence="3" key="1">
    <citation type="submission" date="2011-05" db="EMBL/GenBank/DDBJ databases">
        <authorList>
            <person name="Richards S.R."/>
            <person name="Qu J."/>
            <person name="Jiang H."/>
            <person name="Jhangiani S.N."/>
            <person name="Agravi P."/>
            <person name="Goodspeed R."/>
            <person name="Gross S."/>
            <person name="Mandapat C."/>
            <person name="Jackson L."/>
            <person name="Mathew T."/>
            <person name="Pu L."/>
            <person name="Thornton R."/>
            <person name="Saada N."/>
            <person name="Wilczek-Boney K.B."/>
            <person name="Lee S."/>
            <person name="Kovar C."/>
            <person name="Wu Y."/>
            <person name="Scherer S.E."/>
            <person name="Worley K.C."/>
            <person name="Muzny D.M."/>
            <person name="Gibbs R."/>
        </authorList>
    </citation>
    <scope>NUCLEOTIDE SEQUENCE</scope>
    <source>
        <strain evidence="3">Brora</strain>
    </source>
</reference>
<dbReference type="PROSITE" id="PS50011">
    <property type="entry name" value="PROTEIN_KINASE_DOM"/>
    <property type="match status" value="1"/>
</dbReference>
<dbReference type="PhylomeDB" id="T1JL00"/>
<proteinExistence type="predicted"/>
<dbReference type="SUPFAM" id="SSF56112">
    <property type="entry name" value="Protein kinase-like (PK-like)"/>
    <property type="match status" value="1"/>
</dbReference>
<dbReference type="InterPro" id="IPR050235">
    <property type="entry name" value="CK1_Ser-Thr_kinase"/>
</dbReference>
<accession>T1JL00</accession>
<dbReference type="InterPro" id="IPR000719">
    <property type="entry name" value="Prot_kinase_dom"/>
</dbReference>
<dbReference type="Gene3D" id="1.10.510.10">
    <property type="entry name" value="Transferase(Phosphotransferase) domain 1"/>
    <property type="match status" value="1"/>
</dbReference>
<dbReference type="Proteomes" id="UP000014500">
    <property type="component" value="Unassembled WGS sequence"/>
</dbReference>
<dbReference type="STRING" id="126957.T1JL00"/>
<dbReference type="GO" id="GO:0005524">
    <property type="term" value="F:ATP binding"/>
    <property type="evidence" value="ECO:0007669"/>
    <property type="project" value="InterPro"/>
</dbReference>
<evidence type="ECO:0000259" key="1">
    <source>
        <dbReference type="PROSITE" id="PS50011"/>
    </source>
</evidence>
<feature type="domain" description="Protein kinase" evidence="1">
    <location>
        <begin position="1"/>
        <end position="167"/>
    </location>
</feature>
<sequence length="167" mass="19723">MNNERDFYMWFGRASRIAEWREKRKLNFLGMPELIMWGPGLPLDGNKYLFIVTKRLGNNLEELWIENGKILSAKTVINIGIQILINVLEYIHNSRHVHNDVKPLNILIDPECCDRVYLVDFGFAFEYKNWKREHATIEPNPKYAHFGTLEFTARDSHLGRFSRRADL</sequence>
<dbReference type="EMBL" id="JH431806">
    <property type="status" value="NOT_ANNOTATED_CDS"/>
    <property type="molecule type" value="Genomic_DNA"/>
</dbReference>
<dbReference type="PANTHER" id="PTHR11909">
    <property type="entry name" value="CASEIN KINASE-RELATED"/>
    <property type="match status" value="1"/>
</dbReference>
<dbReference type="HOGENOM" id="CLU_1596581_0_0_1"/>
<protein>
    <recommendedName>
        <fullName evidence="1">Protein kinase domain-containing protein</fullName>
    </recommendedName>
</protein>
<evidence type="ECO:0000313" key="3">
    <source>
        <dbReference type="Proteomes" id="UP000014500"/>
    </source>
</evidence>
<dbReference type="AlphaFoldDB" id="T1JL00"/>
<dbReference type="EnsemblMetazoa" id="SMAR014530-RA">
    <property type="protein sequence ID" value="SMAR014530-PA"/>
    <property type="gene ID" value="SMAR014530"/>
</dbReference>
<keyword evidence="3" id="KW-1185">Reference proteome</keyword>
<organism evidence="2 3">
    <name type="scientific">Strigamia maritima</name>
    <name type="common">European centipede</name>
    <name type="synonym">Geophilus maritimus</name>
    <dbReference type="NCBI Taxonomy" id="126957"/>
    <lineage>
        <taxon>Eukaryota</taxon>
        <taxon>Metazoa</taxon>
        <taxon>Ecdysozoa</taxon>
        <taxon>Arthropoda</taxon>
        <taxon>Myriapoda</taxon>
        <taxon>Chilopoda</taxon>
        <taxon>Pleurostigmophora</taxon>
        <taxon>Geophilomorpha</taxon>
        <taxon>Linotaeniidae</taxon>
        <taxon>Strigamia</taxon>
    </lineage>
</organism>
<evidence type="ECO:0000313" key="2">
    <source>
        <dbReference type="EnsemblMetazoa" id="SMAR014530-PA"/>
    </source>
</evidence>
<dbReference type="Pfam" id="PF00069">
    <property type="entry name" value="Pkinase"/>
    <property type="match status" value="1"/>
</dbReference>
<dbReference type="eggNOG" id="KOG1164">
    <property type="taxonomic scope" value="Eukaryota"/>
</dbReference>
<reference evidence="2" key="2">
    <citation type="submission" date="2015-02" db="UniProtKB">
        <authorList>
            <consortium name="EnsemblMetazoa"/>
        </authorList>
    </citation>
    <scope>IDENTIFICATION</scope>
</reference>
<dbReference type="InterPro" id="IPR011009">
    <property type="entry name" value="Kinase-like_dom_sf"/>
</dbReference>